<dbReference type="InParanoid" id="A0A1B4XGK2"/>
<dbReference type="PANTHER" id="PTHR35894:SF1">
    <property type="entry name" value="PHOSPHORIBULOKINASE _ URIDINE KINASE FAMILY"/>
    <property type="match status" value="1"/>
</dbReference>
<dbReference type="Proteomes" id="UP000243180">
    <property type="component" value="Chromosome"/>
</dbReference>
<evidence type="ECO:0000256" key="2">
    <source>
        <dbReference type="SAM" id="MobiDB-lite"/>
    </source>
</evidence>
<accession>A0A1B4XGK2</accession>
<dbReference type="InterPro" id="IPR049945">
    <property type="entry name" value="AAA_22"/>
</dbReference>
<sequence>MYEKFYGLRNKPFSLLPDPEFLFPSKKHQMALTLLEYGLMNQASFSVITGDIGTGKTTLIRQLLSQMESDMVVGLITNTHPSFGELLQWILMAFNLECGSRDKVEMYKIFMDFLIKQYAANRRAVLIIDEAQNMGPQALEELRMLSNVNSEKDQVLQIILAGQPGLRNNLRDPRLEQFAQRISVDFNLEPLSPEETREYIRHRLSIAGGSPDIFDGEACETVFRYSGGIPRLVNLLCDTALVYGYAEQSLHIGASLIEDVARDKQKSRIVPLRHAAHDTAGDESSESLEQPAGGKDQRSARVSPRRPMRIAIASESERQRHYLKMTLERSGLRVVAAVPIGDGLVEQLNREQVDVLLMDLDEGAERSRDLDRLIEQVRNQCKIPVLFNDSSSAGSGGAISDLGRKLTLKLTSLIGRS</sequence>
<dbReference type="KEGG" id="slim:SCL_1620"/>
<feature type="domain" description="Response regulatory" evidence="3">
    <location>
        <begin position="309"/>
        <end position="417"/>
    </location>
</feature>
<dbReference type="SUPFAM" id="SSF52172">
    <property type="entry name" value="CheY-like"/>
    <property type="match status" value="1"/>
</dbReference>
<dbReference type="EMBL" id="AP014879">
    <property type="protein sequence ID" value="BAV33925.1"/>
    <property type="molecule type" value="Genomic_DNA"/>
</dbReference>
<dbReference type="InterPro" id="IPR027417">
    <property type="entry name" value="P-loop_NTPase"/>
</dbReference>
<keyword evidence="1" id="KW-0597">Phosphoprotein</keyword>
<protein>
    <submittedName>
        <fullName evidence="4">General secretion pathway protein</fullName>
    </submittedName>
</protein>
<dbReference type="InterPro" id="IPR003593">
    <property type="entry name" value="AAA+_ATPase"/>
</dbReference>
<dbReference type="GO" id="GO:0016887">
    <property type="term" value="F:ATP hydrolysis activity"/>
    <property type="evidence" value="ECO:0007669"/>
    <property type="project" value="InterPro"/>
</dbReference>
<feature type="modified residue" description="4-aspartylphosphate" evidence="1">
    <location>
        <position position="359"/>
    </location>
</feature>
<name>A0A1B4XGK2_9GAMM</name>
<evidence type="ECO:0000313" key="5">
    <source>
        <dbReference type="Proteomes" id="UP000243180"/>
    </source>
</evidence>
<dbReference type="SUPFAM" id="SSF52540">
    <property type="entry name" value="P-loop containing nucleoside triphosphate hydrolases"/>
    <property type="match status" value="1"/>
</dbReference>
<feature type="region of interest" description="Disordered" evidence="2">
    <location>
        <begin position="274"/>
        <end position="305"/>
    </location>
</feature>
<dbReference type="Pfam" id="PF13401">
    <property type="entry name" value="AAA_22"/>
    <property type="match status" value="1"/>
</dbReference>
<dbReference type="PANTHER" id="PTHR35894">
    <property type="entry name" value="GENERAL SECRETION PATHWAY PROTEIN A-RELATED"/>
    <property type="match status" value="1"/>
</dbReference>
<dbReference type="InterPro" id="IPR052026">
    <property type="entry name" value="ExeA_AAA_ATPase_DNA-bind"/>
</dbReference>
<dbReference type="GO" id="GO:0000160">
    <property type="term" value="P:phosphorelay signal transduction system"/>
    <property type="evidence" value="ECO:0007669"/>
    <property type="project" value="InterPro"/>
</dbReference>
<evidence type="ECO:0000259" key="3">
    <source>
        <dbReference type="PROSITE" id="PS50110"/>
    </source>
</evidence>
<dbReference type="AlphaFoldDB" id="A0A1B4XGK2"/>
<dbReference type="SMART" id="SM00382">
    <property type="entry name" value="AAA"/>
    <property type="match status" value="1"/>
</dbReference>
<gene>
    <name evidence="4" type="ORF">SCL_1620</name>
</gene>
<dbReference type="Gene3D" id="3.40.50.2300">
    <property type="match status" value="1"/>
</dbReference>
<proteinExistence type="predicted"/>
<dbReference type="InterPro" id="IPR001789">
    <property type="entry name" value="Sig_transdc_resp-reg_receiver"/>
</dbReference>
<dbReference type="Gene3D" id="3.40.50.300">
    <property type="entry name" value="P-loop containing nucleotide triphosphate hydrolases"/>
    <property type="match status" value="1"/>
</dbReference>
<dbReference type="PROSITE" id="PS50110">
    <property type="entry name" value="RESPONSE_REGULATORY"/>
    <property type="match status" value="1"/>
</dbReference>
<dbReference type="InterPro" id="IPR011006">
    <property type="entry name" value="CheY-like_superfamily"/>
</dbReference>
<evidence type="ECO:0000256" key="1">
    <source>
        <dbReference type="PROSITE-ProRule" id="PRU00169"/>
    </source>
</evidence>
<dbReference type="OrthoDB" id="9780149at2"/>
<organism evidence="4 5">
    <name type="scientific">Sulfuricaulis limicola</name>
    <dbReference type="NCBI Taxonomy" id="1620215"/>
    <lineage>
        <taxon>Bacteria</taxon>
        <taxon>Pseudomonadati</taxon>
        <taxon>Pseudomonadota</taxon>
        <taxon>Gammaproteobacteria</taxon>
        <taxon>Acidiferrobacterales</taxon>
        <taxon>Acidiferrobacteraceae</taxon>
        <taxon>Sulfuricaulis</taxon>
    </lineage>
</organism>
<keyword evidence="5" id="KW-1185">Reference proteome</keyword>
<evidence type="ECO:0000313" key="4">
    <source>
        <dbReference type="EMBL" id="BAV33925.1"/>
    </source>
</evidence>
<reference evidence="4 5" key="1">
    <citation type="submission" date="2015-05" db="EMBL/GenBank/DDBJ databases">
        <title>Complete genome sequence of a sulfur-oxidizing gammaproteobacterium strain HA5.</title>
        <authorList>
            <person name="Miura A."/>
            <person name="Kojima H."/>
            <person name="Fukui M."/>
        </authorList>
    </citation>
    <scope>NUCLEOTIDE SEQUENCE [LARGE SCALE GENOMIC DNA]</scope>
    <source>
        <strain evidence="4 5">HA5</strain>
    </source>
</reference>
<dbReference type="RefSeq" id="WP_096360728.1">
    <property type="nucleotide sequence ID" value="NZ_AP014879.1"/>
</dbReference>